<dbReference type="RefSeq" id="WP_085360847.1">
    <property type="nucleotide sequence ID" value="NZ_CP091509.1"/>
</dbReference>
<evidence type="ECO:0000256" key="2">
    <source>
        <dbReference type="ARBA" id="ARBA00022478"/>
    </source>
</evidence>
<evidence type="ECO:0000313" key="14">
    <source>
        <dbReference type="EMBL" id="OSI32628.1"/>
    </source>
</evidence>
<evidence type="ECO:0000313" key="13">
    <source>
        <dbReference type="EMBL" id="OSI15116.1"/>
    </source>
</evidence>
<evidence type="ECO:0000256" key="1">
    <source>
        <dbReference type="ARBA" id="ARBA00008798"/>
    </source>
</evidence>
<evidence type="ECO:0000256" key="7">
    <source>
        <dbReference type="ARBA" id="ARBA00023125"/>
    </source>
</evidence>
<evidence type="ECO:0000259" key="11">
    <source>
        <dbReference type="Pfam" id="PF04552"/>
    </source>
</evidence>
<dbReference type="PROSITE" id="PS50044">
    <property type="entry name" value="SIGMA54_3"/>
    <property type="match status" value="1"/>
</dbReference>
<dbReference type="GO" id="GO:0016987">
    <property type="term" value="F:sigma factor activity"/>
    <property type="evidence" value="ECO:0007669"/>
    <property type="project" value="UniProtKB-KW"/>
</dbReference>
<sequence>MSQNLGLKLKQTQQLNQHLQQSLRILQMSGLELEREVDDWLQDNPLLERAESSEDESGDNEFTQVSAALPKGKQVGGEDAEDVWATIAEEDDFNAFLHKQVCEHPMSGQEAARVHILIDFLDDQGYFTDSLSDVLDHTPLEWMLEENDLQEALDLLQTFDPPGVGAANLAESLMLQLMRLPASPARQLAARIIHIGLDDLGRSRQQNIARFRKQFPEADAETLQTALDLIGKLNPYPAYGFASAEPTAYVQPDVWVKETKSGWTVAGNEQAWPKVRINSEYCQLLKEAGEISPEWKEKLSEARQKIDSLELRKSTVLRLAEYIVEKQEDFFVFGEIGLTPMLIKDAASELGVAESTVSRAVNHKYLSCPRGVFALRYFFTQAVSAEDGEGVSQSAVKAVIAQLIEGENKLKPYSDEALSSLLKQQGIDIARRTVAKYREALNIPSAHQRKP</sequence>
<dbReference type="PANTHER" id="PTHR32248">
    <property type="entry name" value="RNA POLYMERASE SIGMA-54 FACTOR"/>
    <property type="match status" value="1"/>
</dbReference>
<keyword evidence="6 9" id="KW-0731">Sigma factor</keyword>
<keyword evidence="8 9" id="KW-0804">Transcription</keyword>
<dbReference type="GO" id="GO:0000428">
    <property type="term" value="C:DNA-directed RNA polymerase complex"/>
    <property type="evidence" value="ECO:0007669"/>
    <property type="project" value="UniProtKB-KW"/>
</dbReference>
<dbReference type="Gene3D" id="1.10.10.60">
    <property type="entry name" value="Homeodomain-like"/>
    <property type="match status" value="1"/>
</dbReference>
<proteinExistence type="inferred from homology"/>
<evidence type="ECO:0000256" key="6">
    <source>
        <dbReference type="ARBA" id="ARBA00023082"/>
    </source>
</evidence>
<evidence type="ECO:0000256" key="8">
    <source>
        <dbReference type="ARBA" id="ARBA00023163"/>
    </source>
</evidence>
<dbReference type="Proteomes" id="UP000193303">
    <property type="component" value="Unassembled WGS sequence"/>
</dbReference>
<dbReference type="InterPro" id="IPR007634">
    <property type="entry name" value="RNA_pol_sigma_54_DNA-bd"/>
</dbReference>
<name>A0A1X3D5N0_9NEIS</name>
<evidence type="ECO:0000256" key="4">
    <source>
        <dbReference type="ARBA" id="ARBA00022695"/>
    </source>
</evidence>
<dbReference type="STRING" id="1931275.BV914_03650"/>
<dbReference type="GO" id="GO:0016779">
    <property type="term" value="F:nucleotidyltransferase activity"/>
    <property type="evidence" value="ECO:0007669"/>
    <property type="project" value="UniProtKB-KW"/>
</dbReference>
<evidence type="ECO:0000259" key="12">
    <source>
        <dbReference type="Pfam" id="PF04963"/>
    </source>
</evidence>
<reference evidence="15" key="1">
    <citation type="submission" date="2017-01" db="EMBL/GenBank/DDBJ databases">
        <authorList>
            <person name="Mah S.A."/>
            <person name="Swanson W.J."/>
            <person name="Moy G.W."/>
            <person name="Vacquier V.D."/>
        </authorList>
    </citation>
    <scope>NUCLEOTIDE SEQUENCE [LARGE SCALE GENOMIC DNA]</scope>
    <source>
        <strain evidence="15">124861</strain>
    </source>
</reference>
<dbReference type="PRINTS" id="PR00045">
    <property type="entry name" value="SIGMA54FCT"/>
</dbReference>
<dbReference type="PANTHER" id="PTHR32248:SF4">
    <property type="entry name" value="RNA POLYMERASE SIGMA-54 FACTOR"/>
    <property type="match status" value="1"/>
</dbReference>
<dbReference type="InterPro" id="IPR038709">
    <property type="entry name" value="RpoN_core-bd_sf"/>
</dbReference>
<dbReference type="GO" id="GO:0006352">
    <property type="term" value="P:DNA-templated transcription initiation"/>
    <property type="evidence" value="ECO:0007669"/>
    <property type="project" value="InterPro"/>
</dbReference>
<keyword evidence="10" id="KW-0175">Coiled coil</keyword>
<protein>
    <recommendedName>
        <fullName evidence="9">RNA polymerase sigma-54 factor</fullName>
    </recommendedName>
</protein>
<dbReference type="GO" id="GO:0001216">
    <property type="term" value="F:DNA-binding transcription activator activity"/>
    <property type="evidence" value="ECO:0007669"/>
    <property type="project" value="InterPro"/>
</dbReference>
<feature type="coiled-coil region" evidence="10">
    <location>
        <begin position="292"/>
        <end position="319"/>
    </location>
</feature>
<dbReference type="GO" id="GO:0003677">
    <property type="term" value="F:DNA binding"/>
    <property type="evidence" value="ECO:0007669"/>
    <property type="project" value="UniProtKB-KW"/>
</dbReference>
<dbReference type="Pfam" id="PF00309">
    <property type="entry name" value="Sigma54_AID"/>
    <property type="match status" value="1"/>
</dbReference>
<evidence type="ECO:0000256" key="9">
    <source>
        <dbReference type="PIRNR" id="PIRNR000774"/>
    </source>
</evidence>
<dbReference type="PROSITE" id="PS00718">
    <property type="entry name" value="SIGMA54_2"/>
    <property type="match status" value="1"/>
</dbReference>
<keyword evidence="7 9" id="KW-0238">DNA-binding</keyword>
<feature type="domain" description="RNA polymerase sigma factor 54 DNA-binding" evidence="11">
    <location>
        <begin position="295"/>
        <end position="450"/>
    </location>
</feature>
<dbReference type="InterPro" id="IPR007046">
    <property type="entry name" value="RNA_pol_sigma_54_core-bd"/>
</dbReference>
<keyword evidence="3 9" id="KW-0808">Transferase</keyword>
<keyword evidence="4 9" id="KW-0548">Nucleotidyltransferase</keyword>
<dbReference type="Proteomes" id="UP000193346">
    <property type="component" value="Unassembled WGS sequence"/>
</dbReference>
<keyword evidence="16" id="KW-1185">Reference proteome</keyword>
<dbReference type="EMBL" id="MTAB01000051">
    <property type="protein sequence ID" value="OSI15116.1"/>
    <property type="molecule type" value="Genomic_DNA"/>
</dbReference>
<dbReference type="PIRSF" id="PIRSF000774">
    <property type="entry name" value="RpoN"/>
    <property type="match status" value="1"/>
</dbReference>
<dbReference type="OrthoDB" id="9814402at2"/>
<dbReference type="Pfam" id="PF04552">
    <property type="entry name" value="Sigma54_DBD"/>
    <property type="match status" value="1"/>
</dbReference>
<evidence type="ECO:0000313" key="15">
    <source>
        <dbReference type="Proteomes" id="UP000193303"/>
    </source>
</evidence>
<comment type="function">
    <text evidence="9">Sigma factors are initiation factors that promote the attachment of RNA polymerase to specific initiation sites and are then released.</text>
</comment>
<keyword evidence="5 9" id="KW-0805">Transcription regulation</keyword>
<evidence type="ECO:0000313" key="16">
    <source>
        <dbReference type="Proteomes" id="UP000193346"/>
    </source>
</evidence>
<keyword evidence="2 9" id="KW-0240">DNA-directed RNA polymerase</keyword>
<organism evidence="13 15">
    <name type="scientific">Neisseria dumasiana</name>
    <dbReference type="NCBI Taxonomy" id="1931275"/>
    <lineage>
        <taxon>Bacteria</taxon>
        <taxon>Pseudomonadati</taxon>
        <taxon>Pseudomonadota</taxon>
        <taxon>Betaproteobacteria</taxon>
        <taxon>Neisseriales</taxon>
        <taxon>Neisseriaceae</taxon>
        <taxon>Neisseria</taxon>
    </lineage>
</organism>
<comment type="caution">
    <text evidence="13">The sequence shown here is derived from an EMBL/GenBank/DDBJ whole genome shotgun (WGS) entry which is preliminary data.</text>
</comment>
<dbReference type="InterPro" id="IPR000394">
    <property type="entry name" value="RNA_pol_sigma_54"/>
</dbReference>
<feature type="domain" description="RNA polymerase sigma factor 54 core-binding" evidence="12">
    <location>
        <begin position="86"/>
        <end position="281"/>
    </location>
</feature>
<gene>
    <name evidence="13" type="ORF">BV912_12155</name>
    <name evidence="14" type="ORF">BV913_09530</name>
</gene>
<evidence type="ECO:0000256" key="10">
    <source>
        <dbReference type="SAM" id="Coils"/>
    </source>
</evidence>
<dbReference type="AlphaFoldDB" id="A0A1X3D5N0"/>
<dbReference type="Gene3D" id="1.10.10.1330">
    <property type="entry name" value="RNA polymerase sigma-54 factor, core-binding domain"/>
    <property type="match status" value="1"/>
</dbReference>
<evidence type="ECO:0000256" key="5">
    <source>
        <dbReference type="ARBA" id="ARBA00023015"/>
    </source>
</evidence>
<evidence type="ECO:0000256" key="3">
    <source>
        <dbReference type="ARBA" id="ARBA00022679"/>
    </source>
</evidence>
<reference evidence="13 16" key="2">
    <citation type="submission" date="2017-01" db="EMBL/GenBank/DDBJ databases">
        <authorList>
            <person name="Wolfgang W.J."/>
            <person name="Cole J."/>
            <person name="Wroblewski D."/>
            <person name="Mcginnis J."/>
            <person name="Musser K.A."/>
        </authorList>
    </citation>
    <scope>NUCLEOTIDE SEQUENCE</scope>
    <source>
        <strain evidence="13">124861</strain>
        <strain evidence="14 16">93087</strain>
    </source>
</reference>
<dbReference type="NCBIfam" id="TIGR02395">
    <property type="entry name" value="rpoN_sigma"/>
    <property type="match status" value="1"/>
</dbReference>
<dbReference type="EMBL" id="MTAC01000026">
    <property type="protein sequence ID" value="OSI32628.1"/>
    <property type="molecule type" value="Genomic_DNA"/>
</dbReference>
<accession>A0A1X3D5N0</accession>
<comment type="similarity">
    <text evidence="1 9">Belongs to the sigma-54 factor family.</text>
</comment>
<dbReference type="Pfam" id="PF04963">
    <property type="entry name" value="Sigma54_CBD"/>
    <property type="match status" value="1"/>
</dbReference>